<accession>A0ABT0GMZ5</accession>
<evidence type="ECO:0000313" key="3">
    <source>
        <dbReference type="Proteomes" id="UP001431221"/>
    </source>
</evidence>
<protein>
    <submittedName>
        <fullName evidence="2">Uncharacterized protein</fullName>
    </submittedName>
</protein>
<comment type="caution">
    <text evidence="2">The sequence shown here is derived from an EMBL/GenBank/DDBJ whole genome shotgun (WGS) entry which is preliminary data.</text>
</comment>
<evidence type="ECO:0000313" key="2">
    <source>
        <dbReference type="EMBL" id="MCK7610801.1"/>
    </source>
</evidence>
<gene>
    <name evidence="2" type="ORF">M0H32_01400</name>
</gene>
<name>A0ABT0GMZ5_9HYPH</name>
<dbReference type="EMBL" id="JALNMJ010000001">
    <property type="protein sequence ID" value="MCK7610801.1"/>
    <property type="molecule type" value="Genomic_DNA"/>
</dbReference>
<proteinExistence type="predicted"/>
<keyword evidence="3" id="KW-1185">Reference proteome</keyword>
<evidence type="ECO:0000256" key="1">
    <source>
        <dbReference type="SAM" id="MobiDB-lite"/>
    </source>
</evidence>
<reference evidence="2" key="1">
    <citation type="submission" date="2022-04" db="EMBL/GenBank/DDBJ databases">
        <title>Roseibium sp. CAU 1639 isolated from mud.</title>
        <authorList>
            <person name="Kim W."/>
        </authorList>
    </citation>
    <scope>NUCLEOTIDE SEQUENCE</scope>
    <source>
        <strain evidence="2">CAU 1639</strain>
    </source>
</reference>
<organism evidence="2 3">
    <name type="scientific">Roseibium sediminicola</name>
    <dbReference type="NCBI Taxonomy" id="2933272"/>
    <lineage>
        <taxon>Bacteria</taxon>
        <taxon>Pseudomonadati</taxon>
        <taxon>Pseudomonadota</taxon>
        <taxon>Alphaproteobacteria</taxon>
        <taxon>Hyphomicrobiales</taxon>
        <taxon>Stappiaceae</taxon>
        <taxon>Roseibium</taxon>
    </lineage>
</organism>
<feature type="region of interest" description="Disordered" evidence="1">
    <location>
        <begin position="36"/>
        <end position="61"/>
    </location>
</feature>
<sequence length="61" mass="6592">MTELIGVAALAVGGYWIVRRVKRKMAEVEAQISRAAAKADPNGRGPKLVLDPDTGKYRPQA</sequence>
<dbReference type="Proteomes" id="UP001431221">
    <property type="component" value="Unassembled WGS sequence"/>
</dbReference>
<dbReference type="RefSeq" id="WP_248149772.1">
    <property type="nucleotide sequence ID" value="NZ_JALNMJ010000001.1"/>
</dbReference>